<feature type="non-terminal residue" evidence="2">
    <location>
        <position position="1"/>
    </location>
</feature>
<organism evidence="2 3">
    <name type="scientific">Pseudoalteromonas shioyasakiensis</name>
    <dbReference type="NCBI Taxonomy" id="1190813"/>
    <lineage>
        <taxon>Bacteria</taxon>
        <taxon>Pseudomonadati</taxon>
        <taxon>Pseudomonadota</taxon>
        <taxon>Gammaproteobacteria</taxon>
        <taxon>Alteromonadales</taxon>
        <taxon>Pseudoalteromonadaceae</taxon>
        <taxon>Pseudoalteromonas</taxon>
    </lineage>
</organism>
<proteinExistence type="predicted"/>
<feature type="non-terminal residue" evidence="2">
    <location>
        <position position="164"/>
    </location>
</feature>
<evidence type="ECO:0000313" key="3">
    <source>
        <dbReference type="Proteomes" id="UP001156974"/>
    </source>
</evidence>
<accession>A0ABT6U5Z9</accession>
<comment type="caution">
    <text evidence="2">The sequence shown here is derived from an EMBL/GenBank/DDBJ whole genome shotgun (WGS) entry which is preliminary data.</text>
</comment>
<dbReference type="PANTHER" id="PTHR43105">
    <property type="entry name" value="RESPIRATORY NITRATE REDUCTASE"/>
    <property type="match status" value="1"/>
</dbReference>
<dbReference type="EMBL" id="JAKUMG010000052">
    <property type="protein sequence ID" value="MDI4671609.1"/>
    <property type="molecule type" value="Genomic_DNA"/>
</dbReference>
<reference evidence="2 3" key="1">
    <citation type="submission" date="2022-02" db="EMBL/GenBank/DDBJ databases">
        <title>Genome analysis of Beneficial Microorganisms for Coral consortium from Pocillopora damicornis.</title>
        <authorList>
            <person name="Rosado P.M."/>
            <person name="Cardoso P.M."/>
            <person name="Rosado J.G."/>
            <person name="Schultz J."/>
            <person name="Rocha U."/>
            <person name="Costa T.K."/>
            <person name="Peixoto R.S."/>
        </authorList>
    </citation>
    <scope>NUCLEOTIDE SEQUENCE [LARGE SCALE GENOMIC DNA]</scope>
    <source>
        <strain evidence="2 3">BMC5</strain>
    </source>
</reference>
<keyword evidence="3" id="KW-1185">Reference proteome</keyword>
<name>A0ABT6U5Z9_9GAMM</name>
<protein>
    <submittedName>
        <fullName evidence="2">Molybdopterin-dependent oxidoreductase</fullName>
    </submittedName>
</protein>
<dbReference type="InterPro" id="IPR006656">
    <property type="entry name" value="Mopterin_OxRdtase"/>
</dbReference>
<dbReference type="Proteomes" id="UP001156974">
    <property type="component" value="Unassembled WGS sequence"/>
</dbReference>
<evidence type="ECO:0000313" key="2">
    <source>
        <dbReference type="EMBL" id="MDI4671609.1"/>
    </source>
</evidence>
<dbReference type="InterPro" id="IPR050123">
    <property type="entry name" value="Prok_molybdopt-oxidoreductase"/>
</dbReference>
<gene>
    <name evidence="2" type="ORF">MKZ47_21385</name>
</gene>
<evidence type="ECO:0000259" key="1">
    <source>
        <dbReference type="Pfam" id="PF00384"/>
    </source>
</evidence>
<dbReference type="Gene3D" id="3.40.50.12440">
    <property type="match status" value="1"/>
</dbReference>
<dbReference type="RefSeq" id="WP_282666873.1">
    <property type="nucleotide sequence ID" value="NZ_JAKUMG010000052.1"/>
</dbReference>
<dbReference type="Pfam" id="PF00384">
    <property type="entry name" value="Molybdopterin"/>
    <property type="match status" value="1"/>
</dbReference>
<dbReference type="PANTHER" id="PTHR43105:SF2">
    <property type="entry name" value="RESPIRATORY NITRATE REDUCTASE 2 ALPHA CHAIN"/>
    <property type="match status" value="1"/>
</dbReference>
<sequence>HGGDYNYLAARLGWLPFYPQFNANSIALVEQANAKTNEEAVQYVVQQIKKGNIKFAIENPSDPINFPRVMFVWRANLIGSSAKGHEYFLKHLLGTHHANFSEQNDDLKTSEIVWDENAPEGKLDLMVNIDFRMAGTGLYSDIVLPAATWYEKYDVSSTDMHPFV</sequence>
<feature type="domain" description="Molybdopterin oxidoreductase" evidence="1">
    <location>
        <begin position="39"/>
        <end position="163"/>
    </location>
</feature>
<dbReference type="SUPFAM" id="SSF53706">
    <property type="entry name" value="Formate dehydrogenase/DMSO reductase, domains 1-3"/>
    <property type="match status" value="1"/>
</dbReference>